<dbReference type="OrthoDB" id="2102561at2759"/>
<accession>A0A9D4HPB0</accession>
<evidence type="ECO:0000256" key="1">
    <source>
        <dbReference type="SAM" id="Phobius"/>
    </source>
</evidence>
<gene>
    <name evidence="2" type="ORF">DPMN_053953</name>
</gene>
<dbReference type="InterPro" id="IPR036291">
    <property type="entry name" value="NAD(P)-bd_dom_sf"/>
</dbReference>
<dbReference type="Pfam" id="PF00106">
    <property type="entry name" value="adh_short"/>
    <property type="match status" value="1"/>
</dbReference>
<dbReference type="GO" id="GO:0016491">
    <property type="term" value="F:oxidoreductase activity"/>
    <property type="evidence" value="ECO:0007669"/>
    <property type="project" value="TreeGrafter"/>
</dbReference>
<dbReference type="SUPFAM" id="SSF51735">
    <property type="entry name" value="NAD(P)-binding Rossmann-fold domains"/>
    <property type="match status" value="1"/>
</dbReference>
<sequence length="383" mass="42913">MPPPLPKYCEKQPPNKRRLSSSLHIRGPEVVGLTIIGVALAPLFSMCVTCSLPLVLGLYVCFKIVRRKTAGRIVVNDYAAFITGCDTGFGHDLARRLDDRKFTVFAGCLRPDGAGARKLASGASKRLHVVPLDVTSDDSVEEAHAYVKKHLPSGGLWAIVNNAGFNVMGDVEWLTVDLYHKAMDVNFYGAVRTFRRFLYMVRATKGRVVIVTSVKGRSSWPADSAYHVTKHGLETMADSLRLEMRKFGVNVAIIEPGDFSTATACQNEEVFQRYRKEADKMWESAPTEVREVYRRRYLDAMLEYQRSSIGRGGGSTAPVMDAMEDAILSRRPHTRYMIAGSCLDMHTTLAQYYDVMPTWVSDLIISCWTGCDCFPDYRKLKLE</sequence>
<reference evidence="2" key="2">
    <citation type="submission" date="2020-11" db="EMBL/GenBank/DDBJ databases">
        <authorList>
            <person name="McCartney M.A."/>
            <person name="Auch B."/>
            <person name="Kono T."/>
            <person name="Mallez S."/>
            <person name="Becker A."/>
            <person name="Gohl D.M."/>
            <person name="Silverstein K.A.T."/>
            <person name="Koren S."/>
            <person name="Bechman K.B."/>
            <person name="Herman A."/>
            <person name="Abrahante J.E."/>
            <person name="Garbe J."/>
        </authorList>
    </citation>
    <scope>NUCLEOTIDE SEQUENCE</scope>
    <source>
        <strain evidence="2">Duluth1</strain>
        <tissue evidence="2">Whole animal</tissue>
    </source>
</reference>
<proteinExistence type="predicted"/>
<dbReference type="GO" id="GO:0008202">
    <property type="term" value="P:steroid metabolic process"/>
    <property type="evidence" value="ECO:0007669"/>
    <property type="project" value="TreeGrafter"/>
</dbReference>
<dbReference type="Gene3D" id="3.40.50.720">
    <property type="entry name" value="NAD(P)-binding Rossmann-like Domain"/>
    <property type="match status" value="1"/>
</dbReference>
<keyword evidence="1" id="KW-0472">Membrane</keyword>
<dbReference type="PANTHER" id="PTHR43313:SF36">
    <property type="entry name" value="D-BETA-HYDROXYBUTYRATE DEHYDROGENASE, MITOCHONDRIAL"/>
    <property type="match status" value="1"/>
</dbReference>
<protein>
    <submittedName>
        <fullName evidence="2">Uncharacterized protein</fullName>
    </submittedName>
</protein>
<dbReference type="InterPro" id="IPR002347">
    <property type="entry name" value="SDR_fam"/>
</dbReference>
<dbReference type="PANTHER" id="PTHR43313">
    <property type="entry name" value="SHORT-CHAIN DEHYDROGENASE/REDUCTASE FAMILY 9C"/>
    <property type="match status" value="1"/>
</dbReference>
<dbReference type="AlphaFoldDB" id="A0A9D4HPB0"/>
<keyword evidence="1" id="KW-1133">Transmembrane helix</keyword>
<evidence type="ECO:0000313" key="2">
    <source>
        <dbReference type="EMBL" id="KAH3728007.1"/>
    </source>
</evidence>
<name>A0A9D4HPB0_DREPO</name>
<keyword evidence="1" id="KW-0812">Transmembrane</keyword>
<feature type="transmembrane region" description="Helical" evidence="1">
    <location>
        <begin position="30"/>
        <end position="62"/>
    </location>
</feature>
<comment type="caution">
    <text evidence="2">The sequence shown here is derived from an EMBL/GenBank/DDBJ whole genome shotgun (WGS) entry which is preliminary data.</text>
</comment>
<organism evidence="2 3">
    <name type="scientific">Dreissena polymorpha</name>
    <name type="common">Zebra mussel</name>
    <name type="synonym">Mytilus polymorpha</name>
    <dbReference type="NCBI Taxonomy" id="45954"/>
    <lineage>
        <taxon>Eukaryota</taxon>
        <taxon>Metazoa</taxon>
        <taxon>Spiralia</taxon>
        <taxon>Lophotrochozoa</taxon>
        <taxon>Mollusca</taxon>
        <taxon>Bivalvia</taxon>
        <taxon>Autobranchia</taxon>
        <taxon>Heteroconchia</taxon>
        <taxon>Euheterodonta</taxon>
        <taxon>Imparidentia</taxon>
        <taxon>Neoheterodontei</taxon>
        <taxon>Myida</taxon>
        <taxon>Dreissenoidea</taxon>
        <taxon>Dreissenidae</taxon>
        <taxon>Dreissena</taxon>
    </lineage>
</organism>
<dbReference type="Proteomes" id="UP000828390">
    <property type="component" value="Unassembled WGS sequence"/>
</dbReference>
<reference evidence="2" key="1">
    <citation type="journal article" date="2019" name="bioRxiv">
        <title>The Genome of the Zebra Mussel, Dreissena polymorpha: A Resource for Invasive Species Research.</title>
        <authorList>
            <person name="McCartney M.A."/>
            <person name="Auch B."/>
            <person name="Kono T."/>
            <person name="Mallez S."/>
            <person name="Zhang Y."/>
            <person name="Obille A."/>
            <person name="Becker A."/>
            <person name="Abrahante J.E."/>
            <person name="Garbe J."/>
            <person name="Badalamenti J.P."/>
            <person name="Herman A."/>
            <person name="Mangelson H."/>
            <person name="Liachko I."/>
            <person name="Sullivan S."/>
            <person name="Sone E.D."/>
            <person name="Koren S."/>
            <person name="Silverstein K.A.T."/>
            <person name="Beckman K.B."/>
            <person name="Gohl D.M."/>
        </authorList>
    </citation>
    <scope>NUCLEOTIDE SEQUENCE</scope>
    <source>
        <strain evidence="2">Duluth1</strain>
        <tissue evidence="2">Whole animal</tissue>
    </source>
</reference>
<dbReference type="PRINTS" id="PR00081">
    <property type="entry name" value="GDHRDH"/>
</dbReference>
<evidence type="ECO:0000313" key="3">
    <source>
        <dbReference type="Proteomes" id="UP000828390"/>
    </source>
</evidence>
<dbReference type="EMBL" id="JAIWYP010000012">
    <property type="protein sequence ID" value="KAH3728007.1"/>
    <property type="molecule type" value="Genomic_DNA"/>
</dbReference>
<keyword evidence="3" id="KW-1185">Reference proteome</keyword>